<evidence type="ECO:0000313" key="1">
    <source>
        <dbReference type="EMBL" id="PLL42835.1"/>
    </source>
</evidence>
<organism evidence="1 2">
    <name type="scientific">Klebsiella michiganensis</name>
    <dbReference type="NCBI Taxonomy" id="1134687"/>
    <lineage>
        <taxon>Bacteria</taxon>
        <taxon>Pseudomonadati</taxon>
        <taxon>Pseudomonadota</taxon>
        <taxon>Gammaproteobacteria</taxon>
        <taxon>Enterobacterales</taxon>
        <taxon>Enterobacteriaceae</taxon>
        <taxon>Klebsiella/Raoultella group</taxon>
        <taxon>Klebsiella</taxon>
    </lineage>
</organism>
<sequence length="337" mass="37184">MKLLWLLLIATLPCQAAMTVSRELIAPEHVAPGQPVRIAVTFWTDSWFNPPPQWPDFPVENGALLTTTEPNQLLTRHEGGTSWSGIRMERQVSAWDQGHLHIPAFELTLTGAGQAPVTVKLPALDKAVSWPDDVQQPDHFLPAASLALSQKINLFHSSDDGQLRAGDVIERVVTVVADDAVATQIPPLLYAIPGTHTQRLSPQNTLVTAGRGDIHGAQRVETLRYLPVEAGTVTLPPIKLRWWDTTHQQWQTAELPGSKYKIAPAPNAGAEAALKGQAPTSWGLLSLWIAVLAATVALLFLFRRSLSQSARYVYHQWHRFWHPTSLPGLVPEKRSSR</sequence>
<evidence type="ECO:0000313" key="2">
    <source>
        <dbReference type="Proteomes" id="UP000234505"/>
    </source>
</evidence>
<dbReference type="PANTHER" id="PTHR40940">
    <property type="entry name" value="PROTEIN BATD-RELATED"/>
    <property type="match status" value="1"/>
</dbReference>
<reference evidence="1 2" key="1">
    <citation type="submission" date="2017-11" db="EMBL/GenBank/DDBJ databases">
        <authorList>
            <person name="Han C.G."/>
        </authorList>
    </citation>
    <scope>NUCLEOTIDE SEQUENCE [LARGE SCALE GENOMIC DNA]</scope>
    <source>
        <strain evidence="1 2">A11</strain>
    </source>
</reference>
<comment type="caution">
    <text evidence="1">The sequence shown here is derived from an EMBL/GenBank/DDBJ whole genome shotgun (WGS) entry which is preliminary data.</text>
</comment>
<dbReference type="PANTHER" id="PTHR40940:SF1">
    <property type="entry name" value="PROTEIN BATD"/>
    <property type="match status" value="1"/>
</dbReference>
<protein>
    <submittedName>
        <fullName evidence="1">Oxygen tolerance domain protein</fullName>
    </submittedName>
</protein>
<gene>
    <name evidence="1" type="ORF">CWN50_06560</name>
</gene>
<dbReference type="EMBL" id="PIDS01000136">
    <property type="protein sequence ID" value="PLL42835.1"/>
    <property type="molecule type" value="Genomic_DNA"/>
</dbReference>
<proteinExistence type="predicted"/>
<reference evidence="1 2" key="2">
    <citation type="submission" date="2018-01" db="EMBL/GenBank/DDBJ databases">
        <title>Genomic study of Klebsiella pneumoniae.</title>
        <authorList>
            <person name="Yang Y."/>
            <person name="Bicalho R."/>
        </authorList>
    </citation>
    <scope>NUCLEOTIDE SEQUENCE [LARGE SCALE GENOMIC DNA]</scope>
    <source>
        <strain evidence="1 2">A11</strain>
    </source>
</reference>
<name>A0A2J4RHT1_9ENTR</name>
<dbReference type="InterPro" id="IPR025738">
    <property type="entry name" value="BatD"/>
</dbReference>
<accession>A0A2J4RHT1</accession>
<dbReference type="RefSeq" id="WP_004852257.1">
    <property type="nucleotide sequence ID" value="NZ_CABEJE010000014.1"/>
</dbReference>
<dbReference type="Proteomes" id="UP000234505">
    <property type="component" value="Unassembled WGS sequence"/>
</dbReference>
<dbReference type="AlphaFoldDB" id="A0A2J4RHT1"/>